<dbReference type="OrthoDB" id="7486073at2759"/>
<reference evidence="2 3" key="1">
    <citation type="journal article" date="2019" name="Sci. Rep.">
        <title>Orb-weaving spider Araneus ventricosus genome elucidates the spidroin gene catalogue.</title>
        <authorList>
            <person name="Kono N."/>
            <person name="Nakamura H."/>
            <person name="Ohtoshi R."/>
            <person name="Moran D.A.P."/>
            <person name="Shinohara A."/>
            <person name="Yoshida Y."/>
            <person name="Fujiwara M."/>
            <person name="Mori M."/>
            <person name="Tomita M."/>
            <person name="Arakawa K."/>
        </authorList>
    </citation>
    <scope>NUCLEOTIDE SEQUENCE [LARGE SCALE GENOMIC DNA]</scope>
</reference>
<feature type="region of interest" description="Disordered" evidence="1">
    <location>
        <begin position="23"/>
        <end position="71"/>
    </location>
</feature>
<dbReference type="EMBL" id="BGPR01009788">
    <property type="protein sequence ID" value="GBN42289.1"/>
    <property type="molecule type" value="Genomic_DNA"/>
</dbReference>
<accession>A0A4Y2NUC5</accession>
<keyword evidence="3" id="KW-1185">Reference proteome</keyword>
<feature type="compositionally biased region" description="Low complexity" evidence="1">
    <location>
        <begin position="380"/>
        <end position="397"/>
    </location>
</feature>
<evidence type="ECO:0000313" key="3">
    <source>
        <dbReference type="Proteomes" id="UP000499080"/>
    </source>
</evidence>
<evidence type="ECO:0000256" key="1">
    <source>
        <dbReference type="SAM" id="MobiDB-lite"/>
    </source>
</evidence>
<feature type="compositionally biased region" description="Polar residues" evidence="1">
    <location>
        <begin position="351"/>
        <end position="379"/>
    </location>
</feature>
<comment type="caution">
    <text evidence="2">The sequence shown here is derived from an EMBL/GenBank/DDBJ whole genome shotgun (WGS) entry which is preliminary data.</text>
</comment>
<feature type="region of interest" description="Disordered" evidence="1">
    <location>
        <begin position="280"/>
        <end position="397"/>
    </location>
</feature>
<dbReference type="Proteomes" id="UP000499080">
    <property type="component" value="Unassembled WGS sequence"/>
</dbReference>
<sequence length="397" mass="44784">MSRKSFLDMTRWGQMKRIRKNIETNEESTTVNAKENTCDSGELEDASFDAGKSNTEIGETRNSDNVGSRTSASQGSIFAEEIAWNNLIDEPPLAEESDYEYENSLPTQTKNEKLRDDLKNWAVRFRISHVAISALLCILRMHKCFNLPCDSRTLLQTPLTEPVESVSPGLYSHIGLEYNVIKLWSKVTEVVDSIHLIIEFNMYVLVKFLDESDAPGIVCSHRINKFQNVCLYPNIITNEARDKLLRRRADPGQDWSSCRIKILHNYGSFSAAYKHLRQAEETSNLESEDENLNKRPRQKTKTHLMYPGEESDEDCTQILSQKSTRNSDLIPYPVPPRDPSPTFDHTPPSPCSISLIPTTAGPSQVEKTPSSHSNKPTAFSSSSLSRGCYLSDSSRPS</sequence>
<evidence type="ECO:0000313" key="2">
    <source>
        <dbReference type="EMBL" id="GBN42289.1"/>
    </source>
</evidence>
<gene>
    <name evidence="2" type="ORF">AVEN_191818_1</name>
</gene>
<dbReference type="AlphaFoldDB" id="A0A4Y2NUC5"/>
<feature type="compositionally biased region" description="Polar residues" evidence="1">
    <location>
        <begin position="317"/>
        <end position="327"/>
    </location>
</feature>
<feature type="compositionally biased region" description="Polar residues" evidence="1">
    <location>
        <begin position="27"/>
        <end position="39"/>
    </location>
</feature>
<name>A0A4Y2NUC5_ARAVE</name>
<protein>
    <submittedName>
        <fullName evidence="2">Uncharacterized protein</fullName>
    </submittedName>
</protein>
<proteinExistence type="predicted"/>
<organism evidence="2 3">
    <name type="scientific">Araneus ventricosus</name>
    <name type="common">Orbweaver spider</name>
    <name type="synonym">Epeira ventricosa</name>
    <dbReference type="NCBI Taxonomy" id="182803"/>
    <lineage>
        <taxon>Eukaryota</taxon>
        <taxon>Metazoa</taxon>
        <taxon>Ecdysozoa</taxon>
        <taxon>Arthropoda</taxon>
        <taxon>Chelicerata</taxon>
        <taxon>Arachnida</taxon>
        <taxon>Araneae</taxon>
        <taxon>Araneomorphae</taxon>
        <taxon>Entelegynae</taxon>
        <taxon>Araneoidea</taxon>
        <taxon>Araneidae</taxon>
        <taxon>Araneus</taxon>
    </lineage>
</organism>